<reference evidence="3" key="1">
    <citation type="journal article" date="2019" name="Int. J. Syst. Evol. Microbiol.">
        <title>The Global Catalogue of Microorganisms (GCM) 10K type strain sequencing project: providing services to taxonomists for standard genome sequencing and annotation.</title>
        <authorList>
            <consortium name="The Broad Institute Genomics Platform"/>
            <consortium name="The Broad Institute Genome Sequencing Center for Infectious Disease"/>
            <person name="Wu L."/>
            <person name="Ma J."/>
        </authorList>
    </citation>
    <scope>NUCLEOTIDE SEQUENCE [LARGE SCALE GENOMIC DNA]</scope>
    <source>
        <strain evidence="3">NBRC 108894</strain>
    </source>
</reference>
<keyword evidence="3" id="KW-1185">Reference proteome</keyword>
<dbReference type="Gene3D" id="1.20.1250.20">
    <property type="entry name" value="MFS general substrate transporter like domains"/>
    <property type="match status" value="1"/>
</dbReference>
<evidence type="ECO:0000313" key="3">
    <source>
        <dbReference type="Proteomes" id="UP001157034"/>
    </source>
</evidence>
<comment type="caution">
    <text evidence="2">The sequence shown here is derived from an EMBL/GenBank/DDBJ whole genome shotgun (WGS) entry which is preliminary data.</text>
</comment>
<name>A0ABQ6KAX0_9MICO</name>
<evidence type="ECO:0000313" key="2">
    <source>
        <dbReference type="EMBL" id="GMA96680.1"/>
    </source>
</evidence>
<evidence type="ECO:0008006" key="4">
    <source>
        <dbReference type="Google" id="ProtNLM"/>
    </source>
</evidence>
<dbReference type="InterPro" id="IPR036259">
    <property type="entry name" value="MFS_trans_sf"/>
</dbReference>
<sequence length="137" mass="13869">MTPATIPVRRGRLALLTIAVVLAAATIRAPLVSVGPVAHTIAHDLQVGAGVVGLLTTIPVLLFSVSSPLAVWLSRRFGAEFALTLCLAGVVVACLVRSAGGLGFALAGTALLGVAITIGNVIIPVIIAHEYPRTGCT</sequence>
<dbReference type="PANTHER" id="PTHR23523:SF2">
    <property type="entry name" value="2-NITROIMIDAZOLE TRANSPORTER"/>
    <property type="match status" value="1"/>
</dbReference>
<accession>A0ABQ6KAX0</accession>
<feature type="transmembrane region" description="Helical" evidence="1">
    <location>
        <begin position="105"/>
        <end position="127"/>
    </location>
</feature>
<evidence type="ECO:0000256" key="1">
    <source>
        <dbReference type="SAM" id="Phobius"/>
    </source>
</evidence>
<feature type="transmembrane region" description="Helical" evidence="1">
    <location>
        <begin position="81"/>
        <end position="99"/>
    </location>
</feature>
<gene>
    <name evidence="2" type="ORF">GCM10025881_35040</name>
</gene>
<keyword evidence="1" id="KW-0812">Transmembrane</keyword>
<keyword evidence="1" id="KW-0472">Membrane</keyword>
<feature type="transmembrane region" description="Helical" evidence="1">
    <location>
        <begin position="52"/>
        <end position="74"/>
    </location>
</feature>
<dbReference type="RefSeq" id="WP_284255206.1">
    <property type="nucleotide sequence ID" value="NZ_BSVB01000001.1"/>
</dbReference>
<protein>
    <recommendedName>
        <fullName evidence="4">MFS transporter</fullName>
    </recommendedName>
</protein>
<organism evidence="2 3">
    <name type="scientific">Pseudolysinimonas kribbensis</name>
    <dbReference type="NCBI Taxonomy" id="433641"/>
    <lineage>
        <taxon>Bacteria</taxon>
        <taxon>Bacillati</taxon>
        <taxon>Actinomycetota</taxon>
        <taxon>Actinomycetes</taxon>
        <taxon>Micrococcales</taxon>
        <taxon>Microbacteriaceae</taxon>
        <taxon>Pseudolysinimonas</taxon>
    </lineage>
</organism>
<proteinExistence type="predicted"/>
<dbReference type="InterPro" id="IPR052524">
    <property type="entry name" value="MFS_Cyanate_Porter"/>
</dbReference>
<dbReference type="SUPFAM" id="SSF103473">
    <property type="entry name" value="MFS general substrate transporter"/>
    <property type="match status" value="1"/>
</dbReference>
<dbReference type="Proteomes" id="UP001157034">
    <property type="component" value="Unassembled WGS sequence"/>
</dbReference>
<dbReference type="PANTHER" id="PTHR23523">
    <property type="match status" value="1"/>
</dbReference>
<dbReference type="EMBL" id="BSVB01000001">
    <property type="protein sequence ID" value="GMA96680.1"/>
    <property type="molecule type" value="Genomic_DNA"/>
</dbReference>
<keyword evidence="1" id="KW-1133">Transmembrane helix</keyword>